<evidence type="ECO:0000313" key="2">
    <source>
        <dbReference type="Proteomes" id="UP001497535"/>
    </source>
</evidence>
<dbReference type="Proteomes" id="UP001497535">
    <property type="component" value="Unassembled WGS sequence"/>
</dbReference>
<proteinExistence type="predicted"/>
<organism evidence="1 2">
    <name type="scientific">Meloidogyne enterolobii</name>
    <name type="common">Root-knot nematode worm</name>
    <name type="synonym">Meloidogyne mayaguensis</name>
    <dbReference type="NCBI Taxonomy" id="390850"/>
    <lineage>
        <taxon>Eukaryota</taxon>
        <taxon>Metazoa</taxon>
        <taxon>Ecdysozoa</taxon>
        <taxon>Nematoda</taxon>
        <taxon>Chromadorea</taxon>
        <taxon>Rhabditida</taxon>
        <taxon>Tylenchina</taxon>
        <taxon>Tylenchomorpha</taxon>
        <taxon>Tylenchoidea</taxon>
        <taxon>Meloidogynidae</taxon>
        <taxon>Meloidogyninae</taxon>
        <taxon>Meloidogyne</taxon>
    </lineage>
</organism>
<keyword evidence="2" id="KW-1185">Reference proteome</keyword>
<reference evidence="1" key="1">
    <citation type="submission" date="2023-11" db="EMBL/GenBank/DDBJ databases">
        <authorList>
            <person name="Poullet M."/>
        </authorList>
    </citation>
    <scope>NUCLEOTIDE SEQUENCE</scope>
    <source>
        <strain evidence="1">E1834</strain>
    </source>
</reference>
<evidence type="ECO:0000313" key="1">
    <source>
        <dbReference type="EMBL" id="CAK5089198.1"/>
    </source>
</evidence>
<sequence length="294" mass="34298">MRGSKGPHFKASFKGQYPYKHQHPPQFYHKQKIGYGAPPKWKHSVHFRYDPNEHDQYEYESNEYGSNGYRPNGHGRNGQGPNGQDPNEMDSEEYEHYGHGYNGRSRPMEGRNKNNYQQTPRITTKISMNIKNHRKETNKNEAKRSRGTVRFNLENEINLGEEKENQKEINEKSEKEKTEDTKAKEASEQKEVKKEKEEVKPVEVKTENKDSDKISEAEKEAEEGIKPVEKIEKENDASRQATSNNKNKIIINVPKMEEKFEKSFEFDPDEGIDLVGEFGIFRIFRKSRKNSGLT</sequence>
<gene>
    <name evidence="1" type="ORF">MENTE1834_LOCUS36899</name>
</gene>
<name>A0ACB1AGM5_MELEN</name>
<accession>A0ACB1AGM5</accession>
<dbReference type="EMBL" id="CAVMJV010000076">
    <property type="protein sequence ID" value="CAK5089198.1"/>
    <property type="molecule type" value="Genomic_DNA"/>
</dbReference>
<comment type="caution">
    <text evidence="1">The sequence shown here is derived from an EMBL/GenBank/DDBJ whole genome shotgun (WGS) entry which is preliminary data.</text>
</comment>
<protein>
    <submittedName>
        <fullName evidence="1">Uncharacterized protein</fullName>
    </submittedName>
</protein>